<evidence type="ECO:0000313" key="5">
    <source>
        <dbReference type="Proteomes" id="UP001479436"/>
    </source>
</evidence>
<comment type="catalytic activity">
    <reaction evidence="1">
        <text>2 (2E,6E,10E)-geranylgeranyl diphosphate = 15-cis-phytoene + 2 diphosphate</text>
        <dbReference type="Rhea" id="RHEA:34475"/>
        <dbReference type="ChEBI" id="CHEBI:27787"/>
        <dbReference type="ChEBI" id="CHEBI:33019"/>
        <dbReference type="ChEBI" id="CHEBI:58756"/>
        <dbReference type="EC" id="2.5.1.32"/>
    </reaction>
</comment>
<protein>
    <recommendedName>
        <fullName evidence="2">15-cis-phytoene synthase</fullName>
        <ecNumber evidence="2">2.5.1.32</ecNumber>
    </recommendedName>
</protein>
<dbReference type="InterPro" id="IPR002060">
    <property type="entry name" value="Squ/phyt_synthse"/>
</dbReference>
<gene>
    <name evidence="4" type="ORF">K7432_000807</name>
</gene>
<dbReference type="InterPro" id="IPR008949">
    <property type="entry name" value="Isoprenoid_synthase_dom_sf"/>
</dbReference>
<proteinExistence type="predicted"/>
<dbReference type="PANTHER" id="PTHR31480">
    <property type="entry name" value="BIFUNCTIONAL LYCOPENE CYCLASE/PHYTOENE SYNTHASE"/>
    <property type="match status" value="1"/>
</dbReference>
<evidence type="ECO:0000256" key="2">
    <source>
        <dbReference type="ARBA" id="ARBA00012396"/>
    </source>
</evidence>
<sequence length="324" mass="37010">MLCITSSYGRSYFSRNTVQSLIQCSRTSMLRANFATSTNISPEKYKKAIQYCGELVRKHDYENYLCSLFAPTQARSAFWAIRAFNVELAQIRDAVSDVRIGKMKMMFWRDTIEQTFAGKPPQQPVALALAHSLQSCDLSSMWFKRVISEREKNLDDPQFMTMTDMETYSENTASALLYLQLEALGIKDVHADHAATHIGKANGISTFLRGIPFHASQRRMMLPAEITAKYGISEEEVFRNGQVEHLGDAIFEVATAAHDHLLTARSFLPNLPPSAYPALMNAIPCDVFLKKLEKTDFQIFNPKLAIREWKLPFIIWKRNRNMEF</sequence>
<keyword evidence="3" id="KW-0125">Carotenoid biosynthesis</keyword>
<dbReference type="Pfam" id="PF00494">
    <property type="entry name" value="SQS_PSY"/>
    <property type="match status" value="1"/>
</dbReference>
<evidence type="ECO:0000256" key="1">
    <source>
        <dbReference type="ARBA" id="ARBA00001805"/>
    </source>
</evidence>
<name>A0ABR2WAL5_9FUNG</name>
<accession>A0ABR2WAL5</accession>
<dbReference type="EC" id="2.5.1.32" evidence="2"/>
<organism evidence="4 5">
    <name type="scientific">Basidiobolus ranarum</name>
    <dbReference type="NCBI Taxonomy" id="34480"/>
    <lineage>
        <taxon>Eukaryota</taxon>
        <taxon>Fungi</taxon>
        <taxon>Fungi incertae sedis</taxon>
        <taxon>Zoopagomycota</taxon>
        <taxon>Entomophthoromycotina</taxon>
        <taxon>Basidiobolomycetes</taxon>
        <taxon>Basidiobolales</taxon>
        <taxon>Basidiobolaceae</taxon>
        <taxon>Basidiobolus</taxon>
    </lineage>
</organism>
<dbReference type="Gene3D" id="1.10.600.10">
    <property type="entry name" value="Farnesyl Diphosphate Synthase"/>
    <property type="match status" value="1"/>
</dbReference>
<dbReference type="SUPFAM" id="SSF48576">
    <property type="entry name" value="Terpenoid synthases"/>
    <property type="match status" value="1"/>
</dbReference>
<keyword evidence="5" id="KW-1185">Reference proteome</keyword>
<evidence type="ECO:0000256" key="3">
    <source>
        <dbReference type="ARBA" id="ARBA00022746"/>
    </source>
</evidence>
<evidence type="ECO:0000313" key="4">
    <source>
        <dbReference type="EMBL" id="KAK9728776.1"/>
    </source>
</evidence>
<comment type="caution">
    <text evidence="4">The sequence shown here is derived from an EMBL/GenBank/DDBJ whole genome shotgun (WGS) entry which is preliminary data.</text>
</comment>
<dbReference type="EMBL" id="JASJQH010006891">
    <property type="protein sequence ID" value="KAK9728776.1"/>
    <property type="molecule type" value="Genomic_DNA"/>
</dbReference>
<dbReference type="Proteomes" id="UP001479436">
    <property type="component" value="Unassembled WGS sequence"/>
</dbReference>
<reference evidence="4 5" key="1">
    <citation type="submission" date="2023-04" db="EMBL/GenBank/DDBJ databases">
        <title>Genome of Basidiobolus ranarum AG-B5.</title>
        <authorList>
            <person name="Stajich J.E."/>
            <person name="Carter-House D."/>
            <person name="Gryganskyi A."/>
        </authorList>
    </citation>
    <scope>NUCLEOTIDE SEQUENCE [LARGE SCALE GENOMIC DNA]</scope>
    <source>
        <strain evidence="4 5">AG-B5</strain>
    </source>
</reference>